<dbReference type="OrthoDB" id="1635626at2759"/>
<dbReference type="Proteomes" id="UP001153076">
    <property type="component" value="Unassembled WGS sequence"/>
</dbReference>
<reference evidence="3" key="1">
    <citation type="submission" date="2022-04" db="EMBL/GenBank/DDBJ databases">
        <title>Carnegiea gigantea Genome sequencing and assembly v2.</title>
        <authorList>
            <person name="Copetti D."/>
            <person name="Sanderson M.J."/>
            <person name="Burquez A."/>
            <person name="Wojciechowski M.F."/>
        </authorList>
    </citation>
    <scope>NUCLEOTIDE SEQUENCE</scope>
    <source>
        <strain evidence="3">SGP5-SGP5p</strain>
        <tissue evidence="3">Aerial part</tissue>
    </source>
</reference>
<name>A0A9Q1JX39_9CARY</name>
<evidence type="ECO:0000256" key="1">
    <source>
        <dbReference type="SAM" id="MobiDB-lite"/>
    </source>
</evidence>
<dbReference type="EMBL" id="JAKOGI010000593">
    <property type="protein sequence ID" value="KAJ8432668.1"/>
    <property type="molecule type" value="Genomic_DNA"/>
</dbReference>
<protein>
    <recommendedName>
        <fullName evidence="2">DUF8040 domain-containing protein</fullName>
    </recommendedName>
</protein>
<feature type="compositionally biased region" description="Polar residues" evidence="1">
    <location>
        <begin position="1"/>
        <end position="12"/>
    </location>
</feature>
<evidence type="ECO:0000313" key="3">
    <source>
        <dbReference type="EMBL" id="KAJ8432668.1"/>
    </source>
</evidence>
<evidence type="ECO:0000259" key="2">
    <source>
        <dbReference type="Pfam" id="PF26138"/>
    </source>
</evidence>
<feature type="domain" description="DUF8040" evidence="2">
    <location>
        <begin position="121"/>
        <end position="196"/>
    </location>
</feature>
<dbReference type="Pfam" id="PF26138">
    <property type="entry name" value="DUF8040"/>
    <property type="match status" value="1"/>
</dbReference>
<evidence type="ECO:0000313" key="4">
    <source>
        <dbReference type="Proteomes" id="UP001153076"/>
    </source>
</evidence>
<comment type="caution">
    <text evidence="3">The sequence shown here is derived from an EMBL/GenBank/DDBJ whole genome shotgun (WGS) entry which is preliminary data.</text>
</comment>
<organism evidence="3 4">
    <name type="scientific">Carnegiea gigantea</name>
    <dbReference type="NCBI Taxonomy" id="171969"/>
    <lineage>
        <taxon>Eukaryota</taxon>
        <taxon>Viridiplantae</taxon>
        <taxon>Streptophyta</taxon>
        <taxon>Embryophyta</taxon>
        <taxon>Tracheophyta</taxon>
        <taxon>Spermatophyta</taxon>
        <taxon>Magnoliopsida</taxon>
        <taxon>eudicotyledons</taxon>
        <taxon>Gunneridae</taxon>
        <taxon>Pentapetalae</taxon>
        <taxon>Caryophyllales</taxon>
        <taxon>Cactineae</taxon>
        <taxon>Cactaceae</taxon>
        <taxon>Cactoideae</taxon>
        <taxon>Echinocereeae</taxon>
        <taxon>Carnegiea</taxon>
    </lineage>
</organism>
<keyword evidence="4" id="KW-1185">Reference proteome</keyword>
<sequence>MSVAMMTSSSEAQKGADAVLSSTPLTPPPPVATEKSIYDKIYDKLCDYDQTIMGNHHEQFFLVFQTATMVETYLDEHVDIAQAFAVNRRQRLAAGIIDLYRLQTLLPTPQIIPMRVGGEDGGQFIHKMITCHPNLYREQLRLPGDLLIELVHIICEKQFMCNGRFIEVAEQVGICLYILSRGASYQETAERIQHSTLRKCLGKFPIMDANTPFSGIQFYYYVQIVE</sequence>
<gene>
    <name evidence="3" type="ORF">Cgig2_002055</name>
</gene>
<dbReference type="InterPro" id="IPR058353">
    <property type="entry name" value="DUF8040"/>
</dbReference>
<proteinExistence type="predicted"/>
<dbReference type="AlphaFoldDB" id="A0A9Q1JX39"/>
<feature type="region of interest" description="Disordered" evidence="1">
    <location>
        <begin position="1"/>
        <end position="26"/>
    </location>
</feature>
<accession>A0A9Q1JX39</accession>